<dbReference type="InterPro" id="IPR006553">
    <property type="entry name" value="Leu-rich_rpt_Cys-con_subtyp"/>
</dbReference>
<dbReference type="SMART" id="SM00367">
    <property type="entry name" value="LRR_CC"/>
    <property type="match status" value="5"/>
</dbReference>
<dbReference type="PANTHER" id="PTHR13318:SF190">
    <property type="entry name" value="PARTNER OF PAIRED, ISOFORM B"/>
    <property type="match status" value="1"/>
</dbReference>
<dbReference type="SUPFAM" id="SSF52047">
    <property type="entry name" value="RNI-like"/>
    <property type="match status" value="1"/>
</dbReference>
<organism evidence="3 4">
    <name type="scientific">Absidia repens</name>
    <dbReference type="NCBI Taxonomy" id="90262"/>
    <lineage>
        <taxon>Eukaryota</taxon>
        <taxon>Fungi</taxon>
        <taxon>Fungi incertae sedis</taxon>
        <taxon>Mucoromycota</taxon>
        <taxon>Mucoromycotina</taxon>
        <taxon>Mucoromycetes</taxon>
        <taxon>Mucorales</taxon>
        <taxon>Cunninghamellaceae</taxon>
        <taxon>Absidia</taxon>
    </lineage>
</organism>
<dbReference type="STRING" id="90262.A0A1X2IHU7"/>
<proteinExistence type="predicted"/>
<sequence>MTIKEESSLYSIISFLVVWTEYIVRTYIRIKAALDAVVYVAQSPAPRQRHQQQQRKPSISISTDSIHLIHSPSPSPTMDSYSTAPIHKIPNEILRLVILNGTKNDLLHYPILPPPSLLCPTDVDYTPHASPSPSYRRPHRSSSTTTTSSSTAACSLDSGHHVSSPPLPTIIRSFRLTKYGHAVQTLRLGRIPEQVTDDVLLYITRHCPNITVLDLSHCKRVTSSGYQHLARASCAPSLIHLNLSYGTRLTDAALVSLSMRCDSLETIHLTGCHRVTQTGVRSLVAASRQSLRFINIKDCIRVSGRLLQDLALLCGPRLIGVDATRICSILHSDIKALVHHCPRLEQLYVGQNKSQLVCQLQQRMRVEQQQEPWIMPFSSSSMNLRNRTKSEYQDDTQPPLSPSSSSSSSSTSTTLSPRPSSTSLSASLLQQRQLSRSKSSSLYTKPNALDSLLDMLRQHNIDPIGSTTTDQIELQQQQQQERPRSHRSRHLSQPVWKHSTSTNNSLGYHSTTDHRREQQPPQYKEADQHLKAVDFSHWTCLTDQLIRRLRQHRGHAIQYIGLEGCSIMAQHSSSTMISGL</sequence>
<evidence type="ECO:0000313" key="4">
    <source>
        <dbReference type="Proteomes" id="UP000193560"/>
    </source>
</evidence>
<dbReference type="Proteomes" id="UP000193560">
    <property type="component" value="Unassembled WGS sequence"/>
</dbReference>
<gene>
    <name evidence="3" type="ORF">BCR42DRAFT_413623</name>
</gene>
<dbReference type="EMBL" id="MCGE01000010">
    <property type="protein sequence ID" value="ORZ16965.1"/>
    <property type="molecule type" value="Genomic_DNA"/>
</dbReference>
<feature type="region of interest" description="Disordered" evidence="1">
    <location>
        <begin position="128"/>
        <end position="163"/>
    </location>
</feature>
<dbReference type="GO" id="GO:0031146">
    <property type="term" value="P:SCF-dependent proteasomal ubiquitin-dependent protein catabolic process"/>
    <property type="evidence" value="ECO:0007669"/>
    <property type="project" value="TreeGrafter"/>
</dbReference>
<dbReference type="AlphaFoldDB" id="A0A1X2IHU7"/>
<dbReference type="Gene3D" id="3.80.10.10">
    <property type="entry name" value="Ribonuclease Inhibitor"/>
    <property type="match status" value="1"/>
</dbReference>
<dbReference type="InterPro" id="IPR032675">
    <property type="entry name" value="LRR_dom_sf"/>
</dbReference>
<name>A0A1X2IHU7_9FUNG</name>
<comment type="caution">
    <text evidence="3">The sequence shown here is derived from an EMBL/GenBank/DDBJ whole genome shotgun (WGS) entry which is preliminary data.</text>
</comment>
<dbReference type="GO" id="GO:0019005">
    <property type="term" value="C:SCF ubiquitin ligase complex"/>
    <property type="evidence" value="ECO:0007669"/>
    <property type="project" value="TreeGrafter"/>
</dbReference>
<dbReference type="OrthoDB" id="421226at2759"/>
<evidence type="ECO:0000256" key="1">
    <source>
        <dbReference type="SAM" id="MobiDB-lite"/>
    </source>
</evidence>
<feature type="region of interest" description="Disordered" evidence="1">
    <location>
        <begin position="470"/>
        <end position="519"/>
    </location>
</feature>
<keyword evidence="4" id="KW-1185">Reference proteome</keyword>
<dbReference type="InterPro" id="IPR057207">
    <property type="entry name" value="FBXL15_LRR"/>
</dbReference>
<feature type="region of interest" description="Disordered" evidence="1">
    <location>
        <begin position="387"/>
        <end position="442"/>
    </location>
</feature>
<accession>A0A1X2IHU7</accession>
<dbReference type="Pfam" id="PF25372">
    <property type="entry name" value="DUF7885"/>
    <property type="match status" value="1"/>
</dbReference>
<evidence type="ECO:0000259" key="2">
    <source>
        <dbReference type="Pfam" id="PF25372"/>
    </source>
</evidence>
<feature type="compositionally biased region" description="Low complexity" evidence="1">
    <location>
        <begin position="396"/>
        <end position="442"/>
    </location>
</feature>
<evidence type="ECO:0000313" key="3">
    <source>
        <dbReference type="EMBL" id="ORZ16965.1"/>
    </source>
</evidence>
<protein>
    <recommendedName>
        <fullName evidence="2">F-box/LRR-repeat protein 15-like leucin rich repeat domain-containing protein</fullName>
    </recommendedName>
</protein>
<feature type="domain" description="F-box/LRR-repeat protein 15-like leucin rich repeat" evidence="2">
    <location>
        <begin position="195"/>
        <end position="328"/>
    </location>
</feature>
<dbReference type="PANTHER" id="PTHR13318">
    <property type="entry name" value="PARTNER OF PAIRED, ISOFORM B-RELATED"/>
    <property type="match status" value="1"/>
</dbReference>
<feature type="compositionally biased region" description="Polar residues" evidence="1">
    <location>
        <begin position="498"/>
        <end position="510"/>
    </location>
</feature>
<reference evidence="3 4" key="1">
    <citation type="submission" date="2016-07" db="EMBL/GenBank/DDBJ databases">
        <title>Pervasive Adenine N6-methylation of Active Genes in Fungi.</title>
        <authorList>
            <consortium name="DOE Joint Genome Institute"/>
            <person name="Mondo S.J."/>
            <person name="Dannebaum R.O."/>
            <person name="Kuo R.C."/>
            <person name="Labutti K."/>
            <person name="Haridas S."/>
            <person name="Kuo A."/>
            <person name="Salamov A."/>
            <person name="Ahrendt S.R."/>
            <person name="Lipzen A."/>
            <person name="Sullivan W."/>
            <person name="Andreopoulos W.B."/>
            <person name="Clum A."/>
            <person name="Lindquist E."/>
            <person name="Daum C."/>
            <person name="Ramamoorthy G.K."/>
            <person name="Gryganskyi A."/>
            <person name="Culley D."/>
            <person name="Magnuson J.K."/>
            <person name="James T.Y."/>
            <person name="O'Malley M.A."/>
            <person name="Stajich J.E."/>
            <person name="Spatafora J.W."/>
            <person name="Visel A."/>
            <person name="Grigoriev I.V."/>
        </authorList>
    </citation>
    <scope>NUCLEOTIDE SEQUENCE [LARGE SCALE GENOMIC DNA]</scope>
    <source>
        <strain evidence="3 4">NRRL 1336</strain>
    </source>
</reference>
<feature type="compositionally biased region" description="Low complexity" evidence="1">
    <location>
        <begin position="131"/>
        <end position="151"/>
    </location>
</feature>